<accession>A0A7J4JUY5</accession>
<sequence length="325" mass="36355">MKTLVLFGLLFTVLLFSGCAALSSLTAKDCKSDVECFKENLKTCTPAKLTYDKEFAEKQNMFISNNTFSYQYLIIEGSSGLIIGLKSNREILKERDTLGLGSDLVSEIDDAGLGKTAGLDEEKCIVEYDKARNASVLSNGSGLTSKDETCKIQCLYKDGLLIAPLGLSSCKEISCQPEVKPVPTPKEQKPSEDNATSGTTPTLSREEQMKEEFMAKYNADENYCNWKSFDLNPDPNPKMTALGCWVRAAIYTNDLTICERFKDDRIARYDYIQITGSEWKSVDNPLIKDICYYRVAEGGYYGRMASDSTICEYITDPEFKRLCKL</sequence>
<gene>
    <name evidence="2" type="ORF">HA222_02940</name>
</gene>
<dbReference type="EMBL" id="DUFW01000048">
    <property type="protein sequence ID" value="HIH21591.1"/>
    <property type="molecule type" value="Genomic_DNA"/>
</dbReference>
<dbReference type="AlphaFoldDB" id="A0A7J4JUY5"/>
<reference evidence="3" key="1">
    <citation type="journal article" date="2020" name="bioRxiv">
        <title>A rank-normalized archaeal taxonomy based on genome phylogeny resolves widespread incomplete and uneven classifications.</title>
        <authorList>
            <person name="Rinke C."/>
            <person name="Chuvochina M."/>
            <person name="Mussig A.J."/>
            <person name="Chaumeil P.-A."/>
            <person name="Waite D.W."/>
            <person name="Whitman W.B."/>
            <person name="Parks D.H."/>
            <person name="Hugenholtz P."/>
        </authorList>
    </citation>
    <scope>NUCLEOTIDE SEQUENCE [LARGE SCALE GENOMIC DNA]</scope>
</reference>
<organism evidence="2 3">
    <name type="scientific">Candidatus Iainarchaeum sp</name>
    <dbReference type="NCBI Taxonomy" id="3101447"/>
    <lineage>
        <taxon>Archaea</taxon>
        <taxon>Candidatus Iainarchaeota</taxon>
        <taxon>Candidatus Iainarchaeia</taxon>
        <taxon>Candidatus Iainarchaeales</taxon>
        <taxon>Candidatus Iainarchaeaceae</taxon>
        <taxon>Candidatus Iainarchaeum</taxon>
    </lineage>
</organism>
<dbReference type="PROSITE" id="PS51257">
    <property type="entry name" value="PROKAR_LIPOPROTEIN"/>
    <property type="match status" value="1"/>
</dbReference>
<comment type="caution">
    <text evidence="2">The sequence shown here is derived from an EMBL/GenBank/DDBJ whole genome shotgun (WGS) entry which is preliminary data.</text>
</comment>
<protein>
    <recommendedName>
        <fullName evidence="4">Lipoprotein</fullName>
    </recommendedName>
</protein>
<feature type="region of interest" description="Disordered" evidence="1">
    <location>
        <begin position="178"/>
        <end position="205"/>
    </location>
</feature>
<feature type="compositionally biased region" description="Polar residues" evidence="1">
    <location>
        <begin position="193"/>
        <end position="203"/>
    </location>
</feature>
<dbReference type="Proteomes" id="UP000590964">
    <property type="component" value="Unassembled WGS sequence"/>
</dbReference>
<name>A0A7J4JUY5_9ARCH</name>
<proteinExistence type="predicted"/>
<evidence type="ECO:0008006" key="4">
    <source>
        <dbReference type="Google" id="ProtNLM"/>
    </source>
</evidence>
<evidence type="ECO:0000313" key="2">
    <source>
        <dbReference type="EMBL" id="HIH21591.1"/>
    </source>
</evidence>
<evidence type="ECO:0000313" key="3">
    <source>
        <dbReference type="Proteomes" id="UP000590964"/>
    </source>
</evidence>
<evidence type="ECO:0000256" key="1">
    <source>
        <dbReference type="SAM" id="MobiDB-lite"/>
    </source>
</evidence>